<evidence type="ECO:0000256" key="1">
    <source>
        <dbReference type="SAM" id="MobiDB-lite"/>
    </source>
</evidence>
<name>A0A6S7KB96_PARCT</name>
<dbReference type="FunFam" id="3.30.420.10:FF:000063">
    <property type="entry name" value="Retrovirus-related Pol polyprotein from transposon 297-like Protein"/>
    <property type="match status" value="1"/>
</dbReference>
<feature type="region of interest" description="Disordered" evidence="1">
    <location>
        <begin position="190"/>
        <end position="209"/>
    </location>
</feature>
<feature type="compositionally biased region" description="Polar residues" evidence="1">
    <location>
        <begin position="678"/>
        <end position="693"/>
    </location>
</feature>
<feature type="region of interest" description="Disordered" evidence="1">
    <location>
        <begin position="678"/>
        <end position="734"/>
    </location>
</feature>
<dbReference type="AlphaFoldDB" id="A0A6S7KB96"/>
<dbReference type="InterPro" id="IPR050951">
    <property type="entry name" value="Retrovirus_Pol_polyprotein"/>
</dbReference>
<reference evidence="2" key="1">
    <citation type="submission" date="2020-04" db="EMBL/GenBank/DDBJ databases">
        <authorList>
            <person name="Alioto T."/>
            <person name="Alioto T."/>
            <person name="Gomez Garrido J."/>
        </authorList>
    </citation>
    <scope>NUCLEOTIDE SEQUENCE</scope>
    <source>
        <strain evidence="2">A484AB</strain>
    </source>
</reference>
<dbReference type="Pfam" id="PF00665">
    <property type="entry name" value="rve"/>
    <property type="match status" value="1"/>
</dbReference>
<dbReference type="PROSITE" id="PS50994">
    <property type="entry name" value="INTEGRASE"/>
    <property type="match status" value="1"/>
</dbReference>
<dbReference type="InterPro" id="IPR036397">
    <property type="entry name" value="RNaseH_sf"/>
</dbReference>
<dbReference type="FunFam" id="1.10.340.70:FF:000003">
    <property type="entry name" value="Protein CBG25708"/>
    <property type="match status" value="1"/>
</dbReference>
<dbReference type="Pfam" id="PF17921">
    <property type="entry name" value="Integrase_H2C2"/>
    <property type="match status" value="1"/>
</dbReference>
<evidence type="ECO:0000313" key="2">
    <source>
        <dbReference type="EMBL" id="CAB4039220.1"/>
    </source>
</evidence>
<dbReference type="PANTHER" id="PTHR37984:SF8">
    <property type="entry name" value="CCHC-TYPE DOMAIN-CONTAINING PROTEIN"/>
    <property type="match status" value="1"/>
</dbReference>
<dbReference type="EMBL" id="CACRXK020025082">
    <property type="protein sequence ID" value="CAB4039220.1"/>
    <property type="molecule type" value="Genomic_DNA"/>
</dbReference>
<dbReference type="InterPro" id="IPR041588">
    <property type="entry name" value="Integrase_H2C2"/>
</dbReference>
<gene>
    <name evidence="2" type="ORF">PACLA_8A054462</name>
</gene>
<dbReference type="GO" id="GO:0015074">
    <property type="term" value="P:DNA integration"/>
    <property type="evidence" value="ECO:0007669"/>
    <property type="project" value="InterPro"/>
</dbReference>
<accession>A0A6S7KB96</accession>
<proteinExistence type="predicted"/>
<dbReference type="Gene3D" id="1.10.340.70">
    <property type="match status" value="1"/>
</dbReference>
<keyword evidence="3" id="KW-1185">Reference proteome</keyword>
<sequence>MEMAQFHLPSSLDLTDRNVAHSFKKWKRQLQVYMEASGNNNKPKQRQTAVILHCAGPQVLEVYDHFEFEGENDKNDPVKVLEKLEEYCNPRQNEVLQSFRFWQVPFQEPFHTFLTKLYSYADSCNFKEKERMIRDKIVFTVTGKQQELLLRETSLDLKKAVEICKAYEITSRNKKEMSESSQLQKIEQIAGKKSSKYPSKQHPEQQKNRNNPHILKECNFCGKSHQAIKTKCPAWGKLCNHCKGRNHFEVKCKKVHTLETKSNSDESDDSDTNWLATVEVPNKTRDIEFHYIQGSQLVIADTHSRAFLDVPDAQVRVMKVNALKGVPDERIREVQAATAQDQCMQSLLSTIKDGWPESKKDVQNDLRPYFDVRDTLSHQNGIILRGETIVIPASLRDTTKKRLHSAHLGYNSMKRRARDTIFWPGMAKEVRQLAENCEACQQPWNKVGIDLFEIKGRDYLATVDYFSGFIEVDHLSTATSKQIITKLKGHFARYGIPSEMVTDCGSQFISSEFKTFTKHWGIKHVTSSPLHHQSNGKAEAAVKTIKLMMKKSLRDNTDQYEALLELRNTPRQGTGQSPAKMMFGRATQSFLPAISNTKSERARNATQKRYNIIKISLVRRYTSTSNERMAKSNLPYMRKEICCKDEETRKKIKQLERQLASKVCEECGQKGITEQFGSLSVQDNKNESSGSSETDGRLVISMDTDQRRKRPLENEEIDGNETDRSNSDEESQFPSKADIRCPVAPCGLAALLYMFTIKKIHFCPTKFIQKYGAVTRGMAPSCTKILNNLKNLHYLTRIYECKNITEGKHNEILKEAEDELNKSAQEVGLLSYSTAEYNHCVTVYITAKQPRMQIYDAHLKKEYIQDLNQVRCLELIVLNYRKGKRPLIVKDWIGECHTGICKDEFQQFSRNENPSSLLNVLNETNRGV</sequence>
<evidence type="ECO:0000313" key="3">
    <source>
        <dbReference type="Proteomes" id="UP001152795"/>
    </source>
</evidence>
<comment type="caution">
    <text evidence="2">The sequence shown here is derived from an EMBL/GenBank/DDBJ whole genome shotgun (WGS) entry which is preliminary data.</text>
</comment>
<dbReference type="SUPFAM" id="SSF53098">
    <property type="entry name" value="Ribonuclease H-like"/>
    <property type="match status" value="1"/>
</dbReference>
<dbReference type="OrthoDB" id="10053647at2759"/>
<organism evidence="2 3">
    <name type="scientific">Paramuricea clavata</name>
    <name type="common">Red gorgonian</name>
    <name type="synonym">Violescent sea-whip</name>
    <dbReference type="NCBI Taxonomy" id="317549"/>
    <lineage>
        <taxon>Eukaryota</taxon>
        <taxon>Metazoa</taxon>
        <taxon>Cnidaria</taxon>
        <taxon>Anthozoa</taxon>
        <taxon>Octocorallia</taxon>
        <taxon>Malacalcyonacea</taxon>
        <taxon>Plexauridae</taxon>
        <taxon>Paramuricea</taxon>
    </lineage>
</organism>
<dbReference type="Gene3D" id="3.30.420.10">
    <property type="entry name" value="Ribonuclease H-like superfamily/Ribonuclease H"/>
    <property type="match status" value="1"/>
</dbReference>
<dbReference type="Proteomes" id="UP001152795">
    <property type="component" value="Unassembled WGS sequence"/>
</dbReference>
<dbReference type="InterPro" id="IPR012337">
    <property type="entry name" value="RNaseH-like_sf"/>
</dbReference>
<dbReference type="InterPro" id="IPR001584">
    <property type="entry name" value="Integrase_cat-core"/>
</dbReference>
<dbReference type="PANTHER" id="PTHR37984">
    <property type="entry name" value="PROTEIN CBG26694"/>
    <property type="match status" value="1"/>
</dbReference>
<dbReference type="GO" id="GO:0003676">
    <property type="term" value="F:nucleic acid binding"/>
    <property type="evidence" value="ECO:0007669"/>
    <property type="project" value="InterPro"/>
</dbReference>
<protein>
    <submittedName>
        <fullName evidence="2">Retrovirus-related Pol poly</fullName>
    </submittedName>
</protein>